<name>A0ABU3V6F3_9ACTN</name>
<organism evidence="2 3">
    <name type="scientific">Streptomyces mirabilis</name>
    <dbReference type="NCBI Taxonomy" id="68239"/>
    <lineage>
        <taxon>Bacteria</taxon>
        <taxon>Bacillati</taxon>
        <taxon>Actinomycetota</taxon>
        <taxon>Actinomycetes</taxon>
        <taxon>Kitasatosporales</taxon>
        <taxon>Streptomycetaceae</taxon>
        <taxon>Streptomyces</taxon>
    </lineage>
</organism>
<keyword evidence="1" id="KW-0812">Transmembrane</keyword>
<proteinExistence type="predicted"/>
<evidence type="ECO:0000313" key="3">
    <source>
        <dbReference type="Proteomes" id="UP001257627"/>
    </source>
</evidence>
<keyword evidence="1" id="KW-0472">Membrane</keyword>
<evidence type="ECO:0000313" key="2">
    <source>
        <dbReference type="EMBL" id="MDU9001752.1"/>
    </source>
</evidence>
<dbReference type="EMBL" id="JARAKF010000006">
    <property type="protein sequence ID" value="MDU9001752.1"/>
    <property type="molecule type" value="Genomic_DNA"/>
</dbReference>
<sequence length="120" mass="12605">MTSSSWDRSRHVTAAASVLIVIAAAVGVLVLTLGTSTPEPWWPHTGQAFATDAHSGHQDPCDRIVGPAKEYCERGTTNSVSTSTGHRGAAGAAWRLVTAGAGLTVLVVWRRRSTAGQGRR</sequence>
<evidence type="ECO:0008006" key="4">
    <source>
        <dbReference type="Google" id="ProtNLM"/>
    </source>
</evidence>
<feature type="transmembrane region" description="Helical" evidence="1">
    <location>
        <begin position="12"/>
        <end position="33"/>
    </location>
</feature>
<dbReference type="RefSeq" id="WP_266647309.1">
    <property type="nucleotide sequence ID" value="NZ_JAPEQO010000002.1"/>
</dbReference>
<dbReference type="Proteomes" id="UP001257627">
    <property type="component" value="Unassembled WGS sequence"/>
</dbReference>
<keyword evidence="3" id="KW-1185">Reference proteome</keyword>
<keyword evidence="1" id="KW-1133">Transmembrane helix</keyword>
<gene>
    <name evidence="2" type="ORF">PU648_58065</name>
</gene>
<accession>A0ABU3V6F3</accession>
<reference evidence="2 3" key="1">
    <citation type="submission" date="2023-02" db="EMBL/GenBank/DDBJ databases">
        <authorList>
            <person name="Maleckis M."/>
        </authorList>
    </citation>
    <scope>NUCLEOTIDE SEQUENCE [LARGE SCALE GENOMIC DNA]</scope>
    <source>
        <strain evidence="2 3">P8-A2</strain>
    </source>
</reference>
<protein>
    <recommendedName>
        <fullName evidence="4">MYXO-CTERM domain-containing protein</fullName>
    </recommendedName>
</protein>
<evidence type="ECO:0000256" key="1">
    <source>
        <dbReference type="SAM" id="Phobius"/>
    </source>
</evidence>
<comment type="caution">
    <text evidence="2">The sequence shown here is derived from an EMBL/GenBank/DDBJ whole genome shotgun (WGS) entry which is preliminary data.</text>
</comment>
<feature type="transmembrane region" description="Helical" evidence="1">
    <location>
        <begin position="92"/>
        <end position="109"/>
    </location>
</feature>